<keyword evidence="2" id="KW-1185">Reference proteome</keyword>
<dbReference type="EMBL" id="QYUL01000003">
    <property type="protein sequence ID" value="RJF79226.1"/>
    <property type="molecule type" value="Genomic_DNA"/>
</dbReference>
<name>A0A418VRX8_9PROT</name>
<dbReference type="InterPro" id="IPR013467">
    <property type="entry name" value="HNH78-like"/>
</dbReference>
<dbReference type="Gene3D" id="1.10.30.50">
    <property type="match status" value="1"/>
</dbReference>
<gene>
    <name evidence="1" type="ORF">D3877_20640</name>
</gene>
<dbReference type="Proteomes" id="UP000283458">
    <property type="component" value="Unassembled WGS sequence"/>
</dbReference>
<sequence length="219" mass="25262">MKHSPKGPQPVEFTGWLAEHQNEKNLSWESLNEFYEIKQSIIKSLRVEQGYVCAYCGRSLKIDGSDCHIEHFWPRDFYKNRTFDYLNLFASCGKKPTKNIPKTCGHAKDNWHDPNNQDLIPSHPDCERRFRYDSTGQIKPKRKDDAMASQAIVALNLDDKTLKNERREVIAGLERAIEDGEINKTTRDKEIASLRALDKEGRAKPFGHVAALYLEQELT</sequence>
<evidence type="ECO:0000313" key="2">
    <source>
        <dbReference type="Proteomes" id="UP000283458"/>
    </source>
</evidence>
<dbReference type="AlphaFoldDB" id="A0A418VRX8"/>
<protein>
    <submittedName>
        <fullName evidence="1">TIGR02646 family protein</fullName>
    </submittedName>
</protein>
<dbReference type="OrthoDB" id="8617719at2"/>
<reference evidence="1 2" key="1">
    <citation type="submission" date="2018-09" db="EMBL/GenBank/DDBJ databases">
        <authorList>
            <person name="Zhu H."/>
        </authorList>
    </citation>
    <scope>NUCLEOTIDE SEQUENCE [LARGE SCALE GENOMIC DNA]</scope>
    <source>
        <strain evidence="1 2">K2W22B-5</strain>
    </source>
</reference>
<dbReference type="NCBIfam" id="TIGR02646">
    <property type="entry name" value="retron system putative HNH endonuclease"/>
    <property type="match status" value="1"/>
</dbReference>
<evidence type="ECO:0000313" key="1">
    <source>
        <dbReference type="EMBL" id="RJF79226.1"/>
    </source>
</evidence>
<accession>A0A418VRX8</accession>
<proteinExistence type="predicted"/>
<organism evidence="1 2">
    <name type="scientific">Azospirillum cavernae</name>
    <dbReference type="NCBI Taxonomy" id="2320860"/>
    <lineage>
        <taxon>Bacteria</taxon>
        <taxon>Pseudomonadati</taxon>
        <taxon>Pseudomonadota</taxon>
        <taxon>Alphaproteobacteria</taxon>
        <taxon>Rhodospirillales</taxon>
        <taxon>Azospirillaceae</taxon>
        <taxon>Azospirillum</taxon>
    </lineage>
</organism>
<comment type="caution">
    <text evidence="1">The sequence shown here is derived from an EMBL/GenBank/DDBJ whole genome shotgun (WGS) entry which is preliminary data.</text>
</comment>
<dbReference type="RefSeq" id="WP_119832682.1">
    <property type="nucleotide sequence ID" value="NZ_QYUL01000003.1"/>
</dbReference>